<dbReference type="EMBL" id="JARKIF010000020">
    <property type="protein sequence ID" value="KAJ7617842.1"/>
    <property type="molecule type" value="Genomic_DNA"/>
</dbReference>
<reference evidence="2" key="1">
    <citation type="submission" date="2023-03" db="EMBL/GenBank/DDBJ databases">
        <title>Massive genome expansion in bonnet fungi (Mycena s.s.) driven by repeated elements and novel gene families across ecological guilds.</title>
        <authorList>
            <consortium name="Lawrence Berkeley National Laboratory"/>
            <person name="Harder C.B."/>
            <person name="Miyauchi S."/>
            <person name="Viragh M."/>
            <person name="Kuo A."/>
            <person name="Thoen E."/>
            <person name="Andreopoulos B."/>
            <person name="Lu D."/>
            <person name="Skrede I."/>
            <person name="Drula E."/>
            <person name="Henrissat B."/>
            <person name="Morin E."/>
            <person name="Kohler A."/>
            <person name="Barry K."/>
            <person name="LaButti K."/>
            <person name="Morin E."/>
            <person name="Salamov A."/>
            <person name="Lipzen A."/>
            <person name="Mereny Z."/>
            <person name="Hegedus B."/>
            <person name="Baldrian P."/>
            <person name="Stursova M."/>
            <person name="Weitz H."/>
            <person name="Taylor A."/>
            <person name="Grigoriev I.V."/>
            <person name="Nagy L.G."/>
            <person name="Martin F."/>
            <person name="Kauserud H."/>
        </authorList>
    </citation>
    <scope>NUCLEOTIDE SEQUENCE</scope>
    <source>
        <strain evidence="2">9284</strain>
    </source>
</reference>
<organism evidence="2 3">
    <name type="scientific">Roridomyces roridus</name>
    <dbReference type="NCBI Taxonomy" id="1738132"/>
    <lineage>
        <taxon>Eukaryota</taxon>
        <taxon>Fungi</taxon>
        <taxon>Dikarya</taxon>
        <taxon>Basidiomycota</taxon>
        <taxon>Agaricomycotina</taxon>
        <taxon>Agaricomycetes</taxon>
        <taxon>Agaricomycetidae</taxon>
        <taxon>Agaricales</taxon>
        <taxon>Marasmiineae</taxon>
        <taxon>Mycenaceae</taxon>
        <taxon>Roridomyces</taxon>
    </lineage>
</organism>
<sequence>MFQQFLSSVASEATAGIESLNLSNTEEIACRYYENFLPTVPDLSGLANLRALKLENFTFAAPMVRARLLQALDLDLSDINECVPDTLRPLLESHGSQINTLVLRKIRAWPTIQYRPSEAHSLRSLAVSLYSSFRWGRSPGGFEPLKRIIGILEMPNLERLEILGGFTGETREELDVDGWPAPLLPCLQTLRLQDICFSRANLALIQSISRGITHLELIDTHGHGYLLHSDLQWPHPREITVEPCDANAFVPWVARFVDLQSRAGTPTESSDIILRLLHPRKLTFNPKLRAPSMRWLWDGPSHTLFDNISPSGRGFYVGADKGPVDFERVQHPKWCECRHWENGTCACISPEPFFWNMRDEHAQWLDNEIMEAFAITGEVLRRKWLCQRKKEQRPSGQLEGRRKGRRSRGSIQEIVDEHQQEPVALGARLLEIKGCLENPRSIRDRLIVFSAIRKGIGAHTMGWRGLGGRLGSDESNETRTARFLGMGNPTVFGGAINDQSVRSHEAN</sequence>
<evidence type="ECO:0000313" key="3">
    <source>
        <dbReference type="Proteomes" id="UP001221142"/>
    </source>
</evidence>
<evidence type="ECO:0000313" key="2">
    <source>
        <dbReference type="EMBL" id="KAJ7617842.1"/>
    </source>
</evidence>
<name>A0AAD7BD54_9AGAR</name>
<proteinExistence type="predicted"/>
<dbReference type="AlphaFoldDB" id="A0AAD7BD54"/>
<comment type="caution">
    <text evidence="2">The sequence shown here is derived from an EMBL/GenBank/DDBJ whole genome shotgun (WGS) entry which is preliminary data.</text>
</comment>
<dbReference type="Proteomes" id="UP001221142">
    <property type="component" value="Unassembled WGS sequence"/>
</dbReference>
<dbReference type="InterPro" id="IPR032675">
    <property type="entry name" value="LRR_dom_sf"/>
</dbReference>
<accession>A0AAD7BD54</accession>
<protein>
    <submittedName>
        <fullName evidence="2">Uncharacterized protein</fullName>
    </submittedName>
</protein>
<feature type="region of interest" description="Disordered" evidence="1">
    <location>
        <begin position="392"/>
        <end position="417"/>
    </location>
</feature>
<evidence type="ECO:0000256" key="1">
    <source>
        <dbReference type="SAM" id="MobiDB-lite"/>
    </source>
</evidence>
<keyword evidence="3" id="KW-1185">Reference proteome</keyword>
<gene>
    <name evidence="2" type="ORF">FB45DRAFT_1103105</name>
</gene>
<dbReference type="Gene3D" id="3.80.10.10">
    <property type="entry name" value="Ribonuclease Inhibitor"/>
    <property type="match status" value="1"/>
</dbReference>